<dbReference type="HOGENOM" id="CLU_2757047_0_0_1"/>
<evidence type="ECO:0000256" key="1">
    <source>
        <dbReference type="SAM" id="MobiDB-lite"/>
    </source>
</evidence>
<organism evidence="2 3">
    <name type="scientific">Ciona intestinalis</name>
    <name type="common">Transparent sea squirt</name>
    <name type="synonym">Ascidia intestinalis</name>
    <dbReference type="NCBI Taxonomy" id="7719"/>
    <lineage>
        <taxon>Eukaryota</taxon>
        <taxon>Metazoa</taxon>
        <taxon>Chordata</taxon>
        <taxon>Tunicata</taxon>
        <taxon>Ascidiacea</taxon>
        <taxon>Phlebobranchia</taxon>
        <taxon>Cionidae</taxon>
        <taxon>Ciona</taxon>
    </lineage>
</organism>
<feature type="compositionally biased region" description="Basic and acidic residues" evidence="1">
    <location>
        <begin position="22"/>
        <end position="36"/>
    </location>
</feature>
<sequence length="70" mass="8057">MAGSSSGRRDSDKPEYIPPTIHELKEWRRSSKDRKPVLRHTNSLPSDTSSPDVKNNDLRTPTRRVSFVHE</sequence>
<reference evidence="2" key="3">
    <citation type="submission" date="2025-09" db="UniProtKB">
        <authorList>
            <consortium name="Ensembl"/>
        </authorList>
    </citation>
    <scope>IDENTIFICATION</scope>
</reference>
<dbReference type="Ensembl" id="ENSCINT00000033547.1">
    <property type="protein sequence ID" value="ENSCINP00000035963.1"/>
    <property type="gene ID" value="ENSCING00000024375.1"/>
</dbReference>
<feature type="region of interest" description="Disordered" evidence="1">
    <location>
        <begin position="1"/>
        <end position="70"/>
    </location>
</feature>
<dbReference type="InParanoid" id="H2Y228"/>
<proteinExistence type="predicted"/>
<reference evidence="2" key="2">
    <citation type="submission" date="2025-08" db="UniProtKB">
        <authorList>
            <consortium name="Ensembl"/>
        </authorList>
    </citation>
    <scope>IDENTIFICATION</scope>
</reference>
<name>H2Y228_CIOIN</name>
<dbReference type="Proteomes" id="UP000008144">
    <property type="component" value="Unassembled WGS sequence"/>
</dbReference>
<keyword evidence="3" id="KW-1185">Reference proteome</keyword>
<evidence type="ECO:0000313" key="2">
    <source>
        <dbReference type="Ensembl" id="ENSCINP00000035963.1"/>
    </source>
</evidence>
<evidence type="ECO:0000313" key="3">
    <source>
        <dbReference type="Proteomes" id="UP000008144"/>
    </source>
</evidence>
<accession>H2Y228</accession>
<feature type="compositionally biased region" description="Polar residues" evidence="1">
    <location>
        <begin position="40"/>
        <end position="53"/>
    </location>
</feature>
<reference evidence="3" key="1">
    <citation type="journal article" date="2002" name="Science">
        <title>The draft genome of Ciona intestinalis: insights into chordate and vertebrate origins.</title>
        <authorList>
            <person name="Dehal P."/>
            <person name="Satou Y."/>
            <person name="Campbell R.K."/>
            <person name="Chapman J."/>
            <person name="Degnan B."/>
            <person name="De Tomaso A."/>
            <person name="Davidson B."/>
            <person name="Di Gregorio A."/>
            <person name="Gelpke M."/>
            <person name="Goodstein D.M."/>
            <person name="Harafuji N."/>
            <person name="Hastings K.E."/>
            <person name="Ho I."/>
            <person name="Hotta K."/>
            <person name="Huang W."/>
            <person name="Kawashima T."/>
            <person name="Lemaire P."/>
            <person name="Martinez D."/>
            <person name="Meinertzhagen I.A."/>
            <person name="Necula S."/>
            <person name="Nonaka M."/>
            <person name="Putnam N."/>
            <person name="Rash S."/>
            <person name="Saiga H."/>
            <person name="Satake M."/>
            <person name="Terry A."/>
            <person name="Yamada L."/>
            <person name="Wang H.G."/>
            <person name="Awazu S."/>
            <person name="Azumi K."/>
            <person name="Boore J."/>
            <person name="Branno M."/>
            <person name="Chin-Bow S."/>
            <person name="DeSantis R."/>
            <person name="Doyle S."/>
            <person name="Francino P."/>
            <person name="Keys D.N."/>
            <person name="Haga S."/>
            <person name="Hayashi H."/>
            <person name="Hino K."/>
            <person name="Imai K.S."/>
            <person name="Inaba K."/>
            <person name="Kano S."/>
            <person name="Kobayashi K."/>
            <person name="Kobayashi M."/>
            <person name="Lee B.I."/>
            <person name="Makabe K.W."/>
            <person name="Manohar C."/>
            <person name="Matassi G."/>
            <person name="Medina M."/>
            <person name="Mochizuki Y."/>
            <person name="Mount S."/>
            <person name="Morishita T."/>
            <person name="Miura S."/>
            <person name="Nakayama A."/>
            <person name="Nishizaka S."/>
            <person name="Nomoto H."/>
            <person name="Ohta F."/>
            <person name="Oishi K."/>
            <person name="Rigoutsos I."/>
            <person name="Sano M."/>
            <person name="Sasaki A."/>
            <person name="Sasakura Y."/>
            <person name="Shoguchi E."/>
            <person name="Shin-i T."/>
            <person name="Spagnuolo A."/>
            <person name="Stainier D."/>
            <person name="Suzuki M.M."/>
            <person name="Tassy O."/>
            <person name="Takatori N."/>
            <person name="Tokuoka M."/>
            <person name="Yagi K."/>
            <person name="Yoshizaki F."/>
            <person name="Wada S."/>
            <person name="Zhang C."/>
            <person name="Hyatt P.D."/>
            <person name="Larimer F."/>
            <person name="Detter C."/>
            <person name="Doggett N."/>
            <person name="Glavina T."/>
            <person name="Hawkins T."/>
            <person name="Richardson P."/>
            <person name="Lucas S."/>
            <person name="Kohara Y."/>
            <person name="Levine M."/>
            <person name="Satoh N."/>
            <person name="Rokhsar D.S."/>
        </authorList>
    </citation>
    <scope>NUCLEOTIDE SEQUENCE [LARGE SCALE GENOMIC DNA]</scope>
</reference>
<dbReference type="AlphaFoldDB" id="H2Y228"/>
<protein>
    <submittedName>
        <fullName evidence="2">Uncharacterized protein</fullName>
    </submittedName>
</protein>